<reference evidence="5 6" key="1">
    <citation type="submission" date="2024-07" db="EMBL/GenBank/DDBJ databases">
        <title>Chromosome-level genome assembly of the water stick insect Ranatra chinensis (Heteroptera: Nepidae).</title>
        <authorList>
            <person name="Liu X."/>
        </authorList>
    </citation>
    <scope>NUCLEOTIDE SEQUENCE [LARGE SCALE GENOMIC DNA]</scope>
    <source>
        <strain evidence="5">Cailab_2021Rc</strain>
        <tissue evidence="5">Muscle</tissue>
    </source>
</reference>
<keyword evidence="6" id="KW-1185">Reference proteome</keyword>
<dbReference type="InterPro" id="IPR029058">
    <property type="entry name" value="AB_hydrolase_fold"/>
</dbReference>
<keyword evidence="3" id="KW-0472">Membrane</keyword>
<protein>
    <recommendedName>
        <fullName evidence="4">AB hydrolase-1 domain-containing protein</fullName>
    </recommendedName>
</protein>
<dbReference type="InterPro" id="IPR050266">
    <property type="entry name" value="AB_hydrolase_sf"/>
</dbReference>
<dbReference type="PANTHER" id="PTHR43798:SF14">
    <property type="entry name" value="SERINE HYDROLASE-LIKE PROTEIN DDB_G0286239"/>
    <property type="match status" value="1"/>
</dbReference>
<dbReference type="InterPro" id="IPR000073">
    <property type="entry name" value="AB_hydrolase_1"/>
</dbReference>
<evidence type="ECO:0000256" key="1">
    <source>
        <dbReference type="ARBA" id="ARBA00008645"/>
    </source>
</evidence>
<organism evidence="5 6">
    <name type="scientific">Ranatra chinensis</name>
    <dbReference type="NCBI Taxonomy" id="642074"/>
    <lineage>
        <taxon>Eukaryota</taxon>
        <taxon>Metazoa</taxon>
        <taxon>Ecdysozoa</taxon>
        <taxon>Arthropoda</taxon>
        <taxon>Hexapoda</taxon>
        <taxon>Insecta</taxon>
        <taxon>Pterygota</taxon>
        <taxon>Neoptera</taxon>
        <taxon>Paraneoptera</taxon>
        <taxon>Hemiptera</taxon>
        <taxon>Heteroptera</taxon>
        <taxon>Panheteroptera</taxon>
        <taxon>Nepomorpha</taxon>
        <taxon>Nepidae</taxon>
        <taxon>Ranatrinae</taxon>
        <taxon>Ranatra</taxon>
    </lineage>
</organism>
<feature type="domain" description="AB hydrolase-1" evidence="4">
    <location>
        <begin position="1"/>
        <end position="103"/>
    </location>
</feature>
<keyword evidence="3" id="KW-1133">Transmembrane helix</keyword>
<keyword evidence="3" id="KW-0812">Transmembrane</keyword>
<feature type="transmembrane region" description="Helical" evidence="3">
    <location>
        <begin position="197"/>
        <end position="218"/>
    </location>
</feature>
<keyword evidence="2" id="KW-0378">Hydrolase</keyword>
<evidence type="ECO:0000259" key="4">
    <source>
        <dbReference type="Pfam" id="PF00561"/>
    </source>
</evidence>
<dbReference type="PANTHER" id="PTHR43798">
    <property type="entry name" value="MONOACYLGLYCEROL LIPASE"/>
    <property type="match status" value="1"/>
</dbReference>
<sequence length="282" mass="31472">MVHGLLHNACSFRALVTLLPPHFYYVCIDLPGHGWSSPFPPGVPLDFFQYVFSIKRFIDAIGWSKFVLIGHSFGCMTGTMFTALYPEMVDKYIAIDGFVPFIITNAECPQLIRKSFDRLLELERNLEVSGRRSLTQKQALDKIMSGPNGEITSEEVALALLRRSAREEPGGTFTFTDDPRLRFKVGSLLSRAQLIAFMRPLASVPTMLLLAATTFVLINDSSKKLASKSPISRTRESLLEVVKLFGSGRLVQVAGNHFVHINDPQSVADHINQFLLEPRSSL</sequence>
<dbReference type="Proteomes" id="UP001558652">
    <property type="component" value="Unassembled WGS sequence"/>
</dbReference>
<comment type="similarity">
    <text evidence="1">Belongs to the AB hydrolase superfamily.</text>
</comment>
<dbReference type="EMBL" id="JBFDAA010000014">
    <property type="protein sequence ID" value="KAL1122396.1"/>
    <property type="molecule type" value="Genomic_DNA"/>
</dbReference>
<evidence type="ECO:0000313" key="5">
    <source>
        <dbReference type="EMBL" id="KAL1122396.1"/>
    </source>
</evidence>
<proteinExistence type="inferred from homology"/>
<dbReference type="Pfam" id="PF00561">
    <property type="entry name" value="Abhydrolase_1"/>
    <property type="match status" value="1"/>
</dbReference>
<accession>A0ABD0Y4N9</accession>
<dbReference type="AlphaFoldDB" id="A0ABD0Y4N9"/>
<dbReference type="Gene3D" id="3.40.50.1820">
    <property type="entry name" value="alpha/beta hydrolase"/>
    <property type="match status" value="1"/>
</dbReference>
<name>A0ABD0Y4N9_9HEMI</name>
<evidence type="ECO:0000256" key="2">
    <source>
        <dbReference type="ARBA" id="ARBA00022801"/>
    </source>
</evidence>
<dbReference type="GO" id="GO:0016787">
    <property type="term" value="F:hydrolase activity"/>
    <property type="evidence" value="ECO:0007669"/>
    <property type="project" value="UniProtKB-KW"/>
</dbReference>
<comment type="caution">
    <text evidence="5">The sequence shown here is derived from an EMBL/GenBank/DDBJ whole genome shotgun (WGS) entry which is preliminary data.</text>
</comment>
<gene>
    <name evidence="5" type="ORF">AAG570_003800</name>
</gene>
<evidence type="ECO:0000256" key="3">
    <source>
        <dbReference type="SAM" id="Phobius"/>
    </source>
</evidence>
<evidence type="ECO:0000313" key="6">
    <source>
        <dbReference type="Proteomes" id="UP001558652"/>
    </source>
</evidence>
<dbReference type="SUPFAM" id="SSF53474">
    <property type="entry name" value="alpha/beta-Hydrolases"/>
    <property type="match status" value="1"/>
</dbReference>